<accession>A0A2D4GF06</accession>
<protein>
    <submittedName>
        <fullName evidence="1">Uncharacterized protein</fullName>
    </submittedName>
</protein>
<sequence length="118" mass="12979">MVCSWPEAAAIAVVRFTDGLYLGSPEGPCFFPSADSLHSWVLVHDTVEHPKMLLLQNLSSGPSMRSQKCTCLSPTLNASKTFWHLKPSFCQVAPFLLPGITLATGGCHKHHDNITQWM</sequence>
<organism evidence="1">
    <name type="scientific">Micrurus corallinus</name>
    <name type="common">Brazilian coral snake</name>
    <dbReference type="NCBI Taxonomy" id="54390"/>
    <lineage>
        <taxon>Eukaryota</taxon>
        <taxon>Metazoa</taxon>
        <taxon>Chordata</taxon>
        <taxon>Craniata</taxon>
        <taxon>Vertebrata</taxon>
        <taxon>Euteleostomi</taxon>
        <taxon>Lepidosauria</taxon>
        <taxon>Squamata</taxon>
        <taxon>Bifurcata</taxon>
        <taxon>Unidentata</taxon>
        <taxon>Episquamata</taxon>
        <taxon>Toxicofera</taxon>
        <taxon>Serpentes</taxon>
        <taxon>Colubroidea</taxon>
        <taxon>Elapidae</taxon>
        <taxon>Elapinae</taxon>
        <taxon>Micrurus</taxon>
    </lineage>
</organism>
<reference evidence="1" key="1">
    <citation type="submission" date="2017-07" db="EMBL/GenBank/DDBJ databases">
        <authorList>
            <person name="Mikheyev A."/>
            <person name="Grau M."/>
        </authorList>
    </citation>
    <scope>NUCLEOTIDE SEQUENCE</scope>
    <source>
        <tissue evidence="1">Venom_gland</tissue>
    </source>
</reference>
<evidence type="ECO:0000313" key="1">
    <source>
        <dbReference type="EMBL" id="LAA58350.1"/>
    </source>
</evidence>
<dbReference type="AlphaFoldDB" id="A0A2D4GF06"/>
<name>A0A2D4GF06_MICCO</name>
<dbReference type="EMBL" id="IACJ01119851">
    <property type="protein sequence ID" value="LAA58350.1"/>
    <property type="molecule type" value="Transcribed_RNA"/>
</dbReference>
<proteinExistence type="predicted"/>
<reference evidence="1" key="2">
    <citation type="submission" date="2017-11" db="EMBL/GenBank/DDBJ databases">
        <title>Coralsnake Venomics: Analyses of Venom Gland Transcriptomes and Proteomes of Six Brazilian Taxa.</title>
        <authorList>
            <person name="Aird S.D."/>
            <person name="Jorge da Silva N."/>
            <person name="Qiu L."/>
            <person name="Villar-Briones A."/>
            <person name="Aparecida-Saddi V."/>
            <person name="Campos-Telles M.P."/>
            <person name="Grau M."/>
            <person name="Mikheyev A.S."/>
        </authorList>
    </citation>
    <scope>NUCLEOTIDE SEQUENCE</scope>
    <source>
        <tissue evidence="1">Venom_gland</tissue>
    </source>
</reference>